<evidence type="ECO:0000313" key="4">
    <source>
        <dbReference type="Proteomes" id="UP000069940"/>
    </source>
</evidence>
<comment type="subcellular location">
    <subcellularLocation>
        <location evidence="1">Mitochondrion</location>
    </subcellularLocation>
</comment>
<name>A0ABM1YZP1_AEDAL</name>
<feature type="coiled-coil region" evidence="2">
    <location>
        <begin position="378"/>
        <end position="405"/>
    </location>
</feature>
<organism evidence="3 4">
    <name type="scientific">Aedes albopictus</name>
    <name type="common">Asian tiger mosquito</name>
    <name type="synonym">Stegomyia albopicta</name>
    <dbReference type="NCBI Taxonomy" id="7160"/>
    <lineage>
        <taxon>Eukaryota</taxon>
        <taxon>Metazoa</taxon>
        <taxon>Ecdysozoa</taxon>
        <taxon>Arthropoda</taxon>
        <taxon>Hexapoda</taxon>
        <taxon>Insecta</taxon>
        <taxon>Pterygota</taxon>
        <taxon>Neoptera</taxon>
        <taxon>Endopterygota</taxon>
        <taxon>Diptera</taxon>
        <taxon>Nematocera</taxon>
        <taxon>Culicoidea</taxon>
        <taxon>Culicidae</taxon>
        <taxon>Culicinae</taxon>
        <taxon>Aedini</taxon>
        <taxon>Aedes</taxon>
        <taxon>Stegomyia</taxon>
    </lineage>
</organism>
<dbReference type="RefSeq" id="XP_019539782.2">
    <property type="nucleotide sequence ID" value="XM_019684237.3"/>
</dbReference>
<dbReference type="EnsemblMetazoa" id="AALFPA23_013609.R19709">
    <property type="protein sequence ID" value="AALFPA23_013609.P19709"/>
    <property type="gene ID" value="AALFPA23_013609"/>
</dbReference>
<evidence type="ECO:0000313" key="3">
    <source>
        <dbReference type="EnsemblMetazoa" id="AALFPA23_013609.P19709"/>
    </source>
</evidence>
<proteinExistence type="predicted"/>
<sequence length="449" mass="52361">MLKQVLRTGYGYRPFITTYRNFLSEAYLCRDAWQARLATPILAKVNHEALYYELEQKFQQKNKVSAIDIDIYANKLVDDSHIDEVADLMYKFRMTEEASSVLQSTAHAIARNYIEHSHYGQLIEMLDNRIGYGVFLDDFTANLALDRLVTTNEFKWAARISTLLALQEDFTNPITRSLATYGTYRYVESGEKIDHFDDLIPPPPLDPAEVKKKKKDEIKVRVKFLRNEFFDDHFDLRDSNLLLGKTFHTLGLSHGPGVVGDSCRLLGLVLHEKWAKAAELMGTNLEFNADVVKLVRTFVDKVENKEDEEYSKLVEALGKFEASGKMNNASFEKLLLDEVNKSVAENEQRQIAEQAKIYSDWCDVRQQRLDEELARLQRAKRIQDMEQMAREMDQEEQKLWFFENEDKIDLQIDSKKVFYPKRWFGKKKKPRVVDEGYIPPEVRQRQGQQ</sequence>
<reference evidence="3" key="2">
    <citation type="submission" date="2025-05" db="UniProtKB">
        <authorList>
            <consortium name="EnsemblMetazoa"/>
        </authorList>
    </citation>
    <scope>IDENTIFICATION</scope>
    <source>
        <strain evidence="3">Foshan</strain>
    </source>
</reference>
<keyword evidence="2" id="KW-0175">Coiled coil</keyword>
<dbReference type="Proteomes" id="UP000069940">
    <property type="component" value="Unassembled WGS sequence"/>
</dbReference>
<dbReference type="InterPro" id="IPR019266">
    <property type="entry name" value="Ribosomal_mS27"/>
</dbReference>
<dbReference type="Pfam" id="PF10037">
    <property type="entry name" value="MRP-S27"/>
    <property type="match status" value="1"/>
</dbReference>
<keyword evidence="4" id="KW-1185">Reference proteome</keyword>
<dbReference type="GeneID" id="109410719"/>
<dbReference type="InterPro" id="IPR034913">
    <property type="entry name" value="mS27/PTCD2"/>
</dbReference>
<evidence type="ECO:0008006" key="5">
    <source>
        <dbReference type="Google" id="ProtNLM"/>
    </source>
</evidence>
<dbReference type="PANTHER" id="PTHR21393:SF0">
    <property type="entry name" value="SMALL RIBOSOMAL SUBUNIT PROTEIN MS27"/>
    <property type="match status" value="1"/>
</dbReference>
<evidence type="ECO:0000256" key="2">
    <source>
        <dbReference type="SAM" id="Coils"/>
    </source>
</evidence>
<protein>
    <recommendedName>
        <fullName evidence="5">Mitochondrial 28s ribosomal protein s27</fullName>
    </recommendedName>
</protein>
<dbReference type="PANTHER" id="PTHR21393">
    <property type="entry name" value="MITOCHONDRIAL 28S RIBOSOMAL PROTEIN S27"/>
    <property type="match status" value="1"/>
</dbReference>
<reference evidence="4" key="1">
    <citation type="journal article" date="2015" name="Proc. Natl. Acad. Sci. U.S.A.">
        <title>Genome sequence of the Asian Tiger mosquito, Aedes albopictus, reveals insights into its biology, genetics, and evolution.</title>
        <authorList>
            <person name="Chen X.G."/>
            <person name="Jiang X."/>
            <person name="Gu J."/>
            <person name="Xu M."/>
            <person name="Wu Y."/>
            <person name="Deng Y."/>
            <person name="Zhang C."/>
            <person name="Bonizzoni M."/>
            <person name="Dermauw W."/>
            <person name="Vontas J."/>
            <person name="Armbruster P."/>
            <person name="Huang X."/>
            <person name="Yang Y."/>
            <person name="Zhang H."/>
            <person name="He W."/>
            <person name="Peng H."/>
            <person name="Liu Y."/>
            <person name="Wu K."/>
            <person name="Chen J."/>
            <person name="Lirakis M."/>
            <person name="Topalis P."/>
            <person name="Van Leeuwen T."/>
            <person name="Hall A.B."/>
            <person name="Jiang X."/>
            <person name="Thorpe C."/>
            <person name="Mueller R.L."/>
            <person name="Sun C."/>
            <person name="Waterhouse R.M."/>
            <person name="Yan G."/>
            <person name="Tu Z.J."/>
            <person name="Fang X."/>
            <person name="James A.A."/>
        </authorList>
    </citation>
    <scope>NUCLEOTIDE SEQUENCE [LARGE SCALE GENOMIC DNA]</scope>
    <source>
        <strain evidence="4">Foshan</strain>
    </source>
</reference>
<evidence type="ECO:0000256" key="1">
    <source>
        <dbReference type="ARBA" id="ARBA00004173"/>
    </source>
</evidence>
<accession>A0ABM1YZP1</accession>